<dbReference type="Pfam" id="PF05130">
    <property type="entry name" value="FlgN"/>
    <property type="match status" value="1"/>
</dbReference>
<evidence type="ECO:0000256" key="1">
    <source>
        <dbReference type="ARBA" id="ARBA00022795"/>
    </source>
</evidence>
<proteinExistence type="predicted"/>
<evidence type="ECO:0000313" key="3">
    <source>
        <dbReference type="EMBL" id="HHY27812.1"/>
    </source>
</evidence>
<dbReference type="Proteomes" id="UP000553059">
    <property type="component" value="Unassembled WGS sequence"/>
</dbReference>
<dbReference type="InterPro" id="IPR036679">
    <property type="entry name" value="FlgN-like_sf"/>
</dbReference>
<gene>
    <name evidence="3" type="ORF">GX523_13915</name>
</gene>
<feature type="coiled-coil region" evidence="2">
    <location>
        <begin position="4"/>
        <end position="60"/>
    </location>
</feature>
<keyword evidence="3" id="KW-0966">Cell projection</keyword>
<comment type="caution">
    <text evidence="3">The sequence shown here is derived from an EMBL/GenBank/DDBJ whole genome shotgun (WGS) entry which is preliminary data.</text>
</comment>
<feature type="coiled-coil region" evidence="2">
    <location>
        <begin position="91"/>
        <end position="118"/>
    </location>
</feature>
<evidence type="ECO:0000313" key="4">
    <source>
        <dbReference type="Proteomes" id="UP000553059"/>
    </source>
</evidence>
<keyword evidence="3" id="KW-0282">Flagellum</keyword>
<dbReference type="EMBL" id="DUTF01000300">
    <property type="protein sequence ID" value="HHY27812.1"/>
    <property type="molecule type" value="Genomic_DNA"/>
</dbReference>
<keyword evidence="2" id="KW-0175">Coiled coil</keyword>
<dbReference type="GO" id="GO:0044780">
    <property type="term" value="P:bacterial-type flagellum assembly"/>
    <property type="evidence" value="ECO:0007669"/>
    <property type="project" value="InterPro"/>
</dbReference>
<dbReference type="InterPro" id="IPR007809">
    <property type="entry name" value="FlgN-like"/>
</dbReference>
<accession>A0A7C7D6Z6</accession>
<name>A0A7C7D6Z6_9FIRM</name>
<keyword evidence="3" id="KW-0969">Cilium</keyword>
<sequence length="159" mass="18253">MPDIKQLNENLKQQADLYKELKHYAQIKQQALLKNDLHEIEATTIQEEQLLLEASRLEKERLLWAEQIAQYLGKAPESITLKELAERFPELTDVKTELENVVMNLKEVNELNNQLLKQAMKVIDLTLSVITAQPSGSTYSRPGGKESEAKTVHFLDRNI</sequence>
<protein>
    <submittedName>
        <fullName evidence="3">Flagellar protein FlgN</fullName>
    </submittedName>
</protein>
<dbReference type="Gene3D" id="1.20.58.300">
    <property type="entry name" value="FlgN-like"/>
    <property type="match status" value="1"/>
</dbReference>
<dbReference type="AlphaFoldDB" id="A0A7C7D6Z6"/>
<organism evidence="3 4">
    <name type="scientific">Desulfitobacterium dehalogenans</name>
    <dbReference type="NCBI Taxonomy" id="36854"/>
    <lineage>
        <taxon>Bacteria</taxon>
        <taxon>Bacillati</taxon>
        <taxon>Bacillota</taxon>
        <taxon>Clostridia</taxon>
        <taxon>Eubacteriales</taxon>
        <taxon>Desulfitobacteriaceae</taxon>
        <taxon>Desulfitobacterium</taxon>
    </lineage>
</organism>
<evidence type="ECO:0000256" key="2">
    <source>
        <dbReference type="SAM" id="Coils"/>
    </source>
</evidence>
<dbReference type="SUPFAM" id="SSF140566">
    <property type="entry name" value="FlgN-like"/>
    <property type="match status" value="1"/>
</dbReference>
<reference evidence="3 4" key="1">
    <citation type="journal article" date="2020" name="Biotechnol. Biofuels">
        <title>New insights from the biogas microbiome by comprehensive genome-resolved metagenomics of nearly 1600 species originating from multiple anaerobic digesters.</title>
        <authorList>
            <person name="Campanaro S."/>
            <person name="Treu L."/>
            <person name="Rodriguez-R L.M."/>
            <person name="Kovalovszki A."/>
            <person name="Ziels R.M."/>
            <person name="Maus I."/>
            <person name="Zhu X."/>
            <person name="Kougias P.G."/>
            <person name="Basile A."/>
            <person name="Luo G."/>
            <person name="Schluter A."/>
            <person name="Konstantinidis K.T."/>
            <person name="Angelidaki I."/>
        </authorList>
    </citation>
    <scope>NUCLEOTIDE SEQUENCE [LARGE SCALE GENOMIC DNA]</scope>
    <source>
        <strain evidence="3">AS05jafATM_4</strain>
    </source>
</reference>
<keyword evidence="1" id="KW-1005">Bacterial flagellum biogenesis</keyword>